<gene>
    <name evidence="2" type="ORF">CEY00_Acc13135</name>
</gene>
<dbReference type="InterPro" id="IPR003323">
    <property type="entry name" value="OTU_dom"/>
</dbReference>
<keyword evidence="3" id="KW-1185">Reference proteome</keyword>
<dbReference type="InParanoid" id="A0A2R6QV60"/>
<name>A0A2R6QV60_ACTCC</name>
<evidence type="ECO:0000313" key="3">
    <source>
        <dbReference type="Proteomes" id="UP000241394"/>
    </source>
</evidence>
<dbReference type="FunCoup" id="A0A2R6QV60">
    <property type="interactions" value="1246"/>
</dbReference>
<protein>
    <submittedName>
        <fullName evidence="2">OTU domain-containing protein</fullName>
    </submittedName>
</protein>
<organism evidence="2 3">
    <name type="scientific">Actinidia chinensis var. chinensis</name>
    <name type="common">Chinese soft-hair kiwi</name>
    <dbReference type="NCBI Taxonomy" id="1590841"/>
    <lineage>
        <taxon>Eukaryota</taxon>
        <taxon>Viridiplantae</taxon>
        <taxon>Streptophyta</taxon>
        <taxon>Embryophyta</taxon>
        <taxon>Tracheophyta</taxon>
        <taxon>Spermatophyta</taxon>
        <taxon>Magnoliopsida</taxon>
        <taxon>eudicotyledons</taxon>
        <taxon>Gunneridae</taxon>
        <taxon>Pentapetalae</taxon>
        <taxon>asterids</taxon>
        <taxon>Ericales</taxon>
        <taxon>Actinidiaceae</taxon>
        <taxon>Actinidia</taxon>
    </lineage>
</organism>
<dbReference type="AlphaFoldDB" id="A0A2R6QV60"/>
<comment type="caution">
    <text evidence="2">The sequence shown here is derived from an EMBL/GenBank/DDBJ whole genome shotgun (WGS) entry which is preliminary data.</text>
</comment>
<dbReference type="Gene3D" id="3.90.70.80">
    <property type="match status" value="1"/>
</dbReference>
<dbReference type="OMA" id="KTHEIDN"/>
<evidence type="ECO:0000259" key="1">
    <source>
        <dbReference type="Pfam" id="PF02338"/>
    </source>
</evidence>
<proteinExistence type="predicted"/>
<dbReference type="Proteomes" id="UP000241394">
    <property type="component" value="Chromosome LG12"/>
</dbReference>
<dbReference type="EMBL" id="NKQK01000012">
    <property type="protein sequence ID" value="PSS15643.1"/>
    <property type="molecule type" value="Genomic_DNA"/>
</dbReference>
<sequence>MVCSLFSAYMKNVICLRGCAQRQMINHISGIVPQSTSSPCCYYISTGYCKPKYNGKSVTKTNSCSSVIGFQASQGSCFGSFIIKQRSNWHSLTVKNVVNSRQAQKIFFDFSSGCRNMNVKLLVPNQGIIPKIKCNVGPLSWPRGCTSACLTFGLLVCYSTYEPVHAEAAQSMEKNEDPSINLPHGKKVYTDYSIIGIPGDGRCLFRSVAHGACLRSGKPAPNEGLQKELADDLRARVADEFVKRRKRLNGS</sequence>
<accession>A0A2R6QV60</accession>
<dbReference type="Gramene" id="PSS15643">
    <property type="protein sequence ID" value="PSS15643"/>
    <property type="gene ID" value="CEY00_Acc13135"/>
</dbReference>
<feature type="domain" description="OTU" evidence="1">
    <location>
        <begin position="198"/>
        <end position="247"/>
    </location>
</feature>
<evidence type="ECO:0000313" key="2">
    <source>
        <dbReference type="EMBL" id="PSS15643.1"/>
    </source>
</evidence>
<dbReference type="Pfam" id="PF02338">
    <property type="entry name" value="OTU"/>
    <property type="match status" value="1"/>
</dbReference>
<dbReference type="OrthoDB" id="409956at2759"/>
<dbReference type="STRING" id="1590841.A0A2R6QV60"/>
<reference evidence="2 3" key="1">
    <citation type="submission" date="2017-07" db="EMBL/GenBank/DDBJ databases">
        <title>An improved, manually edited Actinidia chinensis var. chinensis (kiwifruit) genome highlights the challenges associated with draft genomes and gene prediction in plants.</title>
        <authorList>
            <person name="Pilkington S."/>
            <person name="Crowhurst R."/>
            <person name="Hilario E."/>
            <person name="Nardozza S."/>
            <person name="Fraser L."/>
            <person name="Peng Y."/>
            <person name="Gunaseelan K."/>
            <person name="Simpson R."/>
            <person name="Tahir J."/>
            <person name="Deroles S."/>
            <person name="Templeton K."/>
            <person name="Luo Z."/>
            <person name="Davy M."/>
            <person name="Cheng C."/>
            <person name="Mcneilage M."/>
            <person name="Scaglione D."/>
            <person name="Liu Y."/>
            <person name="Zhang Q."/>
            <person name="Datson P."/>
            <person name="De Silva N."/>
            <person name="Gardiner S."/>
            <person name="Bassett H."/>
            <person name="Chagne D."/>
            <person name="Mccallum J."/>
            <person name="Dzierzon H."/>
            <person name="Deng C."/>
            <person name="Wang Y.-Y."/>
            <person name="Barron N."/>
            <person name="Manako K."/>
            <person name="Bowen J."/>
            <person name="Foster T."/>
            <person name="Erridge Z."/>
            <person name="Tiffin H."/>
            <person name="Waite C."/>
            <person name="Davies K."/>
            <person name="Grierson E."/>
            <person name="Laing W."/>
            <person name="Kirk R."/>
            <person name="Chen X."/>
            <person name="Wood M."/>
            <person name="Montefiori M."/>
            <person name="Brummell D."/>
            <person name="Schwinn K."/>
            <person name="Catanach A."/>
            <person name="Fullerton C."/>
            <person name="Li D."/>
            <person name="Meiyalaghan S."/>
            <person name="Nieuwenhuizen N."/>
            <person name="Read N."/>
            <person name="Prakash R."/>
            <person name="Hunter D."/>
            <person name="Zhang H."/>
            <person name="Mckenzie M."/>
            <person name="Knabel M."/>
            <person name="Harris A."/>
            <person name="Allan A."/>
            <person name="Chen A."/>
            <person name="Janssen B."/>
            <person name="Plunkett B."/>
            <person name="Dwamena C."/>
            <person name="Voogd C."/>
            <person name="Leif D."/>
            <person name="Lafferty D."/>
            <person name="Souleyre E."/>
            <person name="Varkonyi-Gasic E."/>
            <person name="Gambi F."/>
            <person name="Hanley J."/>
            <person name="Yao J.-L."/>
            <person name="Cheung J."/>
            <person name="David K."/>
            <person name="Warren B."/>
            <person name="Marsh K."/>
            <person name="Snowden K."/>
            <person name="Lin-Wang K."/>
            <person name="Brian L."/>
            <person name="Martinez-Sanchez M."/>
            <person name="Wang M."/>
            <person name="Ileperuma N."/>
            <person name="Macnee N."/>
            <person name="Campin R."/>
            <person name="Mcatee P."/>
            <person name="Drummond R."/>
            <person name="Espley R."/>
            <person name="Ireland H."/>
            <person name="Wu R."/>
            <person name="Atkinson R."/>
            <person name="Karunairetnam S."/>
            <person name="Bulley S."/>
            <person name="Chunkath S."/>
            <person name="Hanley Z."/>
            <person name="Storey R."/>
            <person name="Thrimawithana A."/>
            <person name="Thomson S."/>
            <person name="David C."/>
            <person name="Testolin R."/>
        </authorList>
    </citation>
    <scope>NUCLEOTIDE SEQUENCE [LARGE SCALE GENOMIC DNA]</scope>
    <source>
        <strain evidence="3">cv. Red5</strain>
        <tissue evidence="2">Young leaf</tissue>
    </source>
</reference>
<reference evidence="3" key="2">
    <citation type="journal article" date="2018" name="BMC Genomics">
        <title>A manually annotated Actinidia chinensis var. chinensis (kiwifruit) genome highlights the challenges associated with draft genomes and gene prediction in plants.</title>
        <authorList>
            <person name="Pilkington S.M."/>
            <person name="Crowhurst R."/>
            <person name="Hilario E."/>
            <person name="Nardozza S."/>
            <person name="Fraser L."/>
            <person name="Peng Y."/>
            <person name="Gunaseelan K."/>
            <person name="Simpson R."/>
            <person name="Tahir J."/>
            <person name="Deroles S.C."/>
            <person name="Templeton K."/>
            <person name="Luo Z."/>
            <person name="Davy M."/>
            <person name="Cheng C."/>
            <person name="McNeilage M."/>
            <person name="Scaglione D."/>
            <person name="Liu Y."/>
            <person name="Zhang Q."/>
            <person name="Datson P."/>
            <person name="De Silva N."/>
            <person name="Gardiner S.E."/>
            <person name="Bassett H."/>
            <person name="Chagne D."/>
            <person name="McCallum J."/>
            <person name="Dzierzon H."/>
            <person name="Deng C."/>
            <person name="Wang Y.Y."/>
            <person name="Barron L."/>
            <person name="Manako K."/>
            <person name="Bowen J."/>
            <person name="Foster T.M."/>
            <person name="Erridge Z.A."/>
            <person name="Tiffin H."/>
            <person name="Waite C.N."/>
            <person name="Davies K.M."/>
            <person name="Grierson E.P."/>
            <person name="Laing W.A."/>
            <person name="Kirk R."/>
            <person name="Chen X."/>
            <person name="Wood M."/>
            <person name="Montefiori M."/>
            <person name="Brummell D.A."/>
            <person name="Schwinn K.E."/>
            <person name="Catanach A."/>
            <person name="Fullerton C."/>
            <person name="Li D."/>
            <person name="Meiyalaghan S."/>
            <person name="Nieuwenhuizen N."/>
            <person name="Read N."/>
            <person name="Prakash R."/>
            <person name="Hunter D."/>
            <person name="Zhang H."/>
            <person name="McKenzie M."/>
            <person name="Knabel M."/>
            <person name="Harris A."/>
            <person name="Allan A.C."/>
            <person name="Gleave A."/>
            <person name="Chen A."/>
            <person name="Janssen B.J."/>
            <person name="Plunkett B."/>
            <person name="Ampomah-Dwamena C."/>
            <person name="Voogd C."/>
            <person name="Leif D."/>
            <person name="Lafferty D."/>
            <person name="Souleyre E.J.F."/>
            <person name="Varkonyi-Gasic E."/>
            <person name="Gambi F."/>
            <person name="Hanley J."/>
            <person name="Yao J.L."/>
            <person name="Cheung J."/>
            <person name="David K.M."/>
            <person name="Warren B."/>
            <person name="Marsh K."/>
            <person name="Snowden K.C."/>
            <person name="Lin-Wang K."/>
            <person name="Brian L."/>
            <person name="Martinez-Sanchez M."/>
            <person name="Wang M."/>
            <person name="Ileperuma N."/>
            <person name="Macnee N."/>
            <person name="Campin R."/>
            <person name="McAtee P."/>
            <person name="Drummond R.S.M."/>
            <person name="Espley R.V."/>
            <person name="Ireland H.S."/>
            <person name="Wu R."/>
            <person name="Atkinson R.G."/>
            <person name="Karunairetnam S."/>
            <person name="Bulley S."/>
            <person name="Chunkath S."/>
            <person name="Hanley Z."/>
            <person name="Storey R."/>
            <person name="Thrimawithana A.H."/>
            <person name="Thomson S."/>
            <person name="David C."/>
            <person name="Testolin R."/>
            <person name="Huang H."/>
            <person name="Hellens R.P."/>
            <person name="Schaffer R.J."/>
        </authorList>
    </citation>
    <scope>NUCLEOTIDE SEQUENCE [LARGE SCALE GENOMIC DNA]</scope>
    <source>
        <strain evidence="3">cv. Red5</strain>
    </source>
</reference>